<accession>A0A9D3YRN7</accession>
<organism evidence="1 2">
    <name type="scientific">Dreissena polymorpha</name>
    <name type="common">Zebra mussel</name>
    <name type="synonym">Mytilus polymorpha</name>
    <dbReference type="NCBI Taxonomy" id="45954"/>
    <lineage>
        <taxon>Eukaryota</taxon>
        <taxon>Metazoa</taxon>
        <taxon>Spiralia</taxon>
        <taxon>Lophotrochozoa</taxon>
        <taxon>Mollusca</taxon>
        <taxon>Bivalvia</taxon>
        <taxon>Autobranchia</taxon>
        <taxon>Heteroconchia</taxon>
        <taxon>Euheterodonta</taxon>
        <taxon>Imparidentia</taxon>
        <taxon>Neoheterodontei</taxon>
        <taxon>Myida</taxon>
        <taxon>Dreissenoidea</taxon>
        <taxon>Dreissenidae</taxon>
        <taxon>Dreissena</taxon>
    </lineage>
</organism>
<gene>
    <name evidence="1" type="ORF">DPMN_079932</name>
</gene>
<evidence type="ECO:0000313" key="1">
    <source>
        <dbReference type="EMBL" id="KAH3704871.1"/>
    </source>
</evidence>
<protein>
    <submittedName>
        <fullName evidence="1">Uncharacterized protein</fullName>
    </submittedName>
</protein>
<reference evidence="1" key="2">
    <citation type="submission" date="2020-11" db="EMBL/GenBank/DDBJ databases">
        <authorList>
            <person name="McCartney M.A."/>
            <person name="Auch B."/>
            <person name="Kono T."/>
            <person name="Mallez S."/>
            <person name="Becker A."/>
            <person name="Gohl D.M."/>
            <person name="Silverstein K.A.T."/>
            <person name="Koren S."/>
            <person name="Bechman K.B."/>
            <person name="Herman A."/>
            <person name="Abrahante J.E."/>
            <person name="Garbe J."/>
        </authorList>
    </citation>
    <scope>NUCLEOTIDE SEQUENCE</scope>
    <source>
        <strain evidence="1">Duluth1</strain>
        <tissue evidence="1">Whole animal</tissue>
    </source>
</reference>
<evidence type="ECO:0000313" key="2">
    <source>
        <dbReference type="Proteomes" id="UP000828390"/>
    </source>
</evidence>
<reference evidence="1" key="1">
    <citation type="journal article" date="2019" name="bioRxiv">
        <title>The Genome of the Zebra Mussel, Dreissena polymorpha: A Resource for Invasive Species Research.</title>
        <authorList>
            <person name="McCartney M.A."/>
            <person name="Auch B."/>
            <person name="Kono T."/>
            <person name="Mallez S."/>
            <person name="Zhang Y."/>
            <person name="Obille A."/>
            <person name="Becker A."/>
            <person name="Abrahante J.E."/>
            <person name="Garbe J."/>
            <person name="Badalamenti J.P."/>
            <person name="Herman A."/>
            <person name="Mangelson H."/>
            <person name="Liachko I."/>
            <person name="Sullivan S."/>
            <person name="Sone E.D."/>
            <person name="Koren S."/>
            <person name="Silverstein K.A.T."/>
            <person name="Beckman K.B."/>
            <person name="Gohl D.M."/>
        </authorList>
    </citation>
    <scope>NUCLEOTIDE SEQUENCE</scope>
    <source>
        <strain evidence="1">Duluth1</strain>
        <tissue evidence="1">Whole animal</tissue>
    </source>
</reference>
<keyword evidence="2" id="KW-1185">Reference proteome</keyword>
<dbReference type="Proteomes" id="UP000828390">
    <property type="component" value="Unassembled WGS sequence"/>
</dbReference>
<proteinExistence type="predicted"/>
<name>A0A9D3YRN7_DREPO</name>
<dbReference type="AlphaFoldDB" id="A0A9D3YRN7"/>
<comment type="caution">
    <text evidence="1">The sequence shown here is derived from an EMBL/GenBank/DDBJ whole genome shotgun (WGS) entry which is preliminary data.</text>
</comment>
<sequence>MAETVLKNILVAVYKENAQIVHIVTRKIVQRASRDHLLVEKGIHSQLTAEMTQEAYKHIVLSVG</sequence>
<dbReference type="EMBL" id="JAIWYP010000015">
    <property type="protein sequence ID" value="KAH3704871.1"/>
    <property type="molecule type" value="Genomic_DNA"/>
</dbReference>